<dbReference type="InterPro" id="IPR015943">
    <property type="entry name" value="WD40/YVTN_repeat-like_dom_sf"/>
</dbReference>
<feature type="repeat" description="WD" evidence="3">
    <location>
        <begin position="51"/>
        <end position="73"/>
    </location>
</feature>
<dbReference type="GO" id="GO:0010992">
    <property type="term" value="P:ubiquitin recycling"/>
    <property type="evidence" value="ECO:0007669"/>
    <property type="project" value="TreeGrafter"/>
</dbReference>
<dbReference type="PRINTS" id="PR00320">
    <property type="entry name" value="GPROTEINBRPT"/>
</dbReference>
<dbReference type="PANTHER" id="PTHR19849:SF1">
    <property type="entry name" value="F-BOX_WD REPEAT-CONTAINING PROTEIN 7"/>
    <property type="match status" value="1"/>
</dbReference>
<evidence type="ECO:0000256" key="1">
    <source>
        <dbReference type="ARBA" id="ARBA00022574"/>
    </source>
</evidence>
<dbReference type="Pfam" id="PF00400">
    <property type="entry name" value="WD40"/>
    <property type="match status" value="2"/>
</dbReference>
<dbReference type="PROSITE" id="PS50082">
    <property type="entry name" value="WD_REPEATS_2"/>
    <property type="match status" value="2"/>
</dbReference>
<dbReference type="Proteomes" id="UP000276133">
    <property type="component" value="Unassembled WGS sequence"/>
</dbReference>
<feature type="non-terminal residue" evidence="4">
    <location>
        <position position="116"/>
    </location>
</feature>
<evidence type="ECO:0000313" key="5">
    <source>
        <dbReference type="Proteomes" id="UP000276133"/>
    </source>
</evidence>
<dbReference type="InterPro" id="IPR001680">
    <property type="entry name" value="WD40_rpt"/>
</dbReference>
<organism evidence="4 5">
    <name type="scientific">Brachionus plicatilis</name>
    <name type="common">Marine rotifer</name>
    <name type="synonym">Brachionus muelleri</name>
    <dbReference type="NCBI Taxonomy" id="10195"/>
    <lineage>
        <taxon>Eukaryota</taxon>
        <taxon>Metazoa</taxon>
        <taxon>Spiralia</taxon>
        <taxon>Gnathifera</taxon>
        <taxon>Rotifera</taxon>
        <taxon>Eurotatoria</taxon>
        <taxon>Monogononta</taxon>
        <taxon>Pseudotrocha</taxon>
        <taxon>Ploima</taxon>
        <taxon>Brachionidae</taxon>
        <taxon>Brachionus</taxon>
    </lineage>
</organism>
<protein>
    <submittedName>
        <fullName evidence="4">WD40 repeat</fullName>
    </submittedName>
</protein>
<name>A0A3M7RB13_BRAPC</name>
<dbReference type="GO" id="GO:0005634">
    <property type="term" value="C:nucleus"/>
    <property type="evidence" value="ECO:0007669"/>
    <property type="project" value="TreeGrafter"/>
</dbReference>
<dbReference type="EMBL" id="REGN01003812">
    <property type="protein sequence ID" value="RNA20631.1"/>
    <property type="molecule type" value="Genomic_DNA"/>
</dbReference>
<evidence type="ECO:0000256" key="2">
    <source>
        <dbReference type="ARBA" id="ARBA00022737"/>
    </source>
</evidence>
<dbReference type="PANTHER" id="PTHR19849">
    <property type="entry name" value="PHOSPHOLIPASE A-2-ACTIVATING PROTEIN"/>
    <property type="match status" value="1"/>
</dbReference>
<comment type="caution">
    <text evidence="4">The sequence shown here is derived from an EMBL/GenBank/DDBJ whole genome shotgun (WGS) entry which is preliminary data.</text>
</comment>
<reference evidence="4 5" key="1">
    <citation type="journal article" date="2018" name="Sci. Rep.">
        <title>Genomic signatures of local adaptation to the degree of environmental predictability in rotifers.</title>
        <authorList>
            <person name="Franch-Gras L."/>
            <person name="Hahn C."/>
            <person name="Garcia-Roger E.M."/>
            <person name="Carmona M.J."/>
            <person name="Serra M."/>
            <person name="Gomez A."/>
        </authorList>
    </citation>
    <scope>NUCLEOTIDE SEQUENCE [LARGE SCALE GENOMIC DNA]</scope>
    <source>
        <strain evidence="4">HYR1</strain>
    </source>
</reference>
<keyword evidence="1 3" id="KW-0853">WD repeat</keyword>
<accession>A0A3M7RB13</accession>
<dbReference type="OrthoDB" id="19711at2759"/>
<evidence type="ECO:0000256" key="3">
    <source>
        <dbReference type="PROSITE-ProRule" id="PRU00221"/>
    </source>
</evidence>
<keyword evidence="5" id="KW-1185">Reference proteome</keyword>
<dbReference type="Gene3D" id="2.130.10.10">
    <property type="entry name" value="YVTN repeat-like/Quinoprotein amine dehydrogenase"/>
    <property type="match status" value="1"/>
</dbReference>
<dbReference type="GO" id="GO:0043130">
    <property type="term" value="F:ubiquitin binding"/>
    <property type="evidence" value="ECO:0007669"/>
    <property type="project" value="TreeGrafter"/>
</dbReference>
<dbReference type="PROSITE" id="PS50294">
    <property type="entry name" value="WD_REPEATS_REGION"/>
    <property type="match status" value="1"/>
</dbReference>
<evidence type="ECO:0000313" key="4">
    <source>
        <dbReference type="EMBL" id="RNA20631.1"/>
    </source>
</evidence>
<proteinExistence type="predicted"/>
<dbReference type="GO" id="GO:0005737">
    <property type="term" value="C:cytoplasm"/>
    <property type="evidence" value="ECO:0007669"/>
    <property type="project" value="TreeGrafter"/>
</dbReference>
<dbReference type="InterPro" id="IPR020472">
    <property type="entry name" value="WD40_PAC1"/>
</dbReference>
<dbReference type="GO" id="GO:0043161">
    <property type="term" value="P:proteasome-mediated ubiquitin-dependent protein catabolic process"/>
    <property type="evidence" value="ECO:0007669"/>
    <property type="project" value="TreeGrafter"/>
</dbReference>
<feature type="repeat" description="WD" evidence="3">
    <location>
        <begin position="74"/>
        <end position="114"/>
    </location>
</feature>
<dbReference type="InterPro" id="IPR036322">
    <property type="entry name" value="WD40_repeat_dom_sf"/>
</dbReference>
<dbReference type="SUPFAM" id="SSF50978">
    <property type="entry name" value="WD40 repeat-like"/>
    <property type="match status" value="1"/>
</dbReference>
<sequence length="116" mass="13612">MKMREIKLKKIWGKWKKNKENFNRDYHQTFAGDFHVFGYVKSLEILQNGNIVSGSEDQTIKIWHKDTFECLKTINGHNSEVNCLAIMQNGNIVSGSWDKTIKIWDKDTFECLKTIN</sequence>
<dbReference type="STRING" id="10195.A0A3M7RB13"/>
<keyword evidence="2" id="KW-0677">Repeat</keyword>
<gene>
    <name evidence="4" type="ORF">BpHYR1_005768</name>
</gene>
<dbReference type="SMART" id="SM00320">
    <property type="entry name" value="WD40"/>
    <property type="match status" value="2"/>
</dbReference>
<dbReference type="AlphaFoldDB" id="A0A3M7RB13"/>